<organism evidence="1">
    <name type="scientific">Cucumis melo</name>
    <name type="common">Muskmelon</name>
    <dbReference type="NCBI Taxonomy" id="3656"/>
    <lineage>
        <taxon>Eukaryota</taxon>
        <taxon>Viridiplantae</taxon>
        <taxon>Streptophyta</taxon>
        <taxon>Embryophyta</taxon>
        <taxon>Tracheophyta</taxon>
        <taxon>Spermatophyta</taxon>
        <taxon>Magnoliopsida</taxon>
        <taxon>eudicotyledons</taxon>
        <taxon>Gunneridae</taxon>
        <taxon>Pentapetalae</taxon>
        <taxon>rosids</taxon>
        <taxon>fabids</taxon>
        <taxon>Cucurbitales</taxon>
        <taxon>Cucurbitaceae</taxon>
        <taxon>Benincaseae</taxon>
        <taxon>Cucumis</taxon>
    </lineage>
</organism>
<sequence length="80" mass="9040">MGGQCVPPAYTMIPHGESCVVGTTTRYDQADVSSARKLRVQLAFKDSMVYGIMQFTLSITFRYILHQSESQDIHCCELYD</sequence>
<dbReference type="EnsemblPlants" id="MELO3C024099.2.1">
    <property type="protein sequence ID" value="MELO3C024099.2.1"/>
    <property type="gene ID" value="MELO3C024099.2"/>
</dbReference>
<evidence type="ECO:0000313" key="1">
    <source>
        <dbReference type="EnsemblPlants" id="MELO3C024099.2.1"/>
    </source>
</evidence>
<dbReference type="Gramene" id="MELO3C024099.2.1">
    <property type="protein sequence ID" value="MELO3C024099.2.1"/>
    <property type="gene ID" value="MELO3C024099.2"/>
</dbReference>
<reference evidence="1" key="1">
    <citation type="submission" date="2023-03" db="UniProtKB">
        <authorList>
            <consortium name="EnsemblPlants"/>
        </authorList>
    </citation>
    <scope>IDENTIFICATION</scope>
</reference>
<accession>A0A9I9DV69</accession>
<protein>
    <submittedName>
        <fullName evidence="1">Uncharacterized protein</fullName>
    </submittedName>
</protein>
<proteinExistence type="predicted"/>
<name>A0A9I9DV69_CUCME</name>
<dbReference type="AlphaFoldDB" id="A0A9I9DV69"/>